<proteinExistence type="predicted"/>
<accession>A0A6I5L9C7</accession>
<dbReference type="Proteomes" id="UP000468707">
    <property type="component" value="Unassembled WGS sequence"/>
</dbReference>
<evidence type="ECO:0000256" key="1">
    <source>
        <dbReference type="SAM" id="MobiDB-lite"/>
    </source>
</evidence>
<organism evidence="2 3">
    <name type="scientific">Flagellimonas sediminis</name>
    <dbReference type="NCBI Taxonomy" id="2696468"/>
    <lineage>
        <taxon>Bacteria</taxon>
        <taxon>Pseudomonadati</taxon>
        <taxon>Bacteroidota</taxon>
        <taxon>Flavobacteriia</taxon>
        <taxon>Flavobacteriales</taxon>
        <taxon>Flavobacteriaceae</taxon>
        <taxon>Flagellimonas</taxon>
    </lineage>
</organism>
<gene>
    <name evidence="2" type="ORF">GTK07_18465</name>
</gene>
<dbReference type="AlphaFoldDB" id="A0A6I5L9C7"/>
<keyword evidence="3" id="KW-1185">Reference proteome</keyword>
<dbReference type="RefSeq" id="WP_163636571.1">
    <property type="nucleotide sequence ID" value="NZ_JAAAMI010000015.1"/>
</dbReference>
<feature type="compositionally biased region" description="Basic and acidic residues" evidence="1">
    <location>
        <begin position="40"/>
        <end position="60"/>
    </location>
</feature>
<feature type="region of interest" description="Disordered" evidence="1">
    <location>
        <begin position="32"/>
        <end position="60"/>
    </location>
</feature>
<reference evidence="2 3" key="1">
    <citation type="submission" date="2020-01" db="EMBL/GenBank/DDBJ databases">
        <title>Muricauda sediminis sp.nov. 40Bstr401.</title>
        <authorList>
            <person name="Xue Z."/>
            <person name="Zhu S."/>
            <person name="Ren N."/>
            <person name="Chen T."/>
            <person name="Chen X."/>
            <person name="Chen J."/>
            <person name="Yang J."/>
        </authorList>
    </citation>
    <scope>NUCLEOTIDE SEQUENCE [LARGE SCALE GENOMIC DNA]</scope>
    <source>
        <strain evidence="2 3">40Bstr401</strain>
    </source>
</reference>
<sequence>MRKYQNIKALFFLGIFSMLLMHQIVPHWHHQHQTEQFQTGHDHDHVADGHHHHGKPEDKKPSKGLFDWFLDFHTHSNTPTNVLVWEHSSVHKITDQKQQIKTVRIPEVAQIIWEDILLDKIWHEPLNTPLKDHFPNLSLRGPPALG</sequence>
<comment type="caution">
    <text evidence="2">The sequence shown here is derived from an EMBL/GenBank/DDBJ whole genome shotgun (WGS) entry which is preliminary data.</text>
</comment>
<name>A0A6I5L9C7_9FLAO</name>
<evidence type="ECO:0000313" key="2">
    <source>
        <dbReference type="EMBL" id="NDV45310.1"/>
    </source>
</evidence>
<evidence type="ECO:0000313" key="3">
    <source>
        <dbReference type="Proteomes" id="UP000468707"/>
    </source>
</evidence>
<dbReference type="EMBL" id="JAAAMI010000015">
    <property type="protein sequence ID" value="NDV45310.1"/>
    <property type="molecule type" value="Genomic_DNA"/>
</dbReference>
<protein>
    <submittedName>
        <fullName evidence="2">Uncharacterized protein</fullName>
    </submittedName>
</protein>